<keyword evidence="1" id="KW-0812">Transmembrane</keyword>
<proteinExistence type="predicted"/>
<dbReference type="RefSeq" id="XP_029242130.1">
    <property type="nucleotide sequence ID" value="XM_029378043.1"/>
</dbReference>
<organism evidence="2 3">
    <name type="scientific">Trypanosoma rangeli</name>
    <dbReference type="NCBI Taxonomy" id="5698"/>
    <lineage>
        <taxon>Eukaryota</taxon>
        <taxon>Discoba</taxon>
        <taxon>Euglenozoa</taxon>
        <taxon>Kinetoplastea</taxon>
        <taxon>Metakinetoplastina</taxon>
        <taxon>Trypanosomatida</taxon>
        <taxon>Trypanosomatidae</taxon>
        <taxon>Trypanosoma</taxon>
        <taxon>Herpetosoma</taxon>
    </lineage>
</organism>
<dbReference type="AlphaFoldDB" id="A0A422P0Y1"/>
<dbReference type="EMBL" id="MKGL01000019">
    <property type="protein sequence ID" value="RNF11349.1"/>
    <property type="molecule type" value="Genomic_DNA"/>
</dbReference>
<evidence type="ECO:0000313" key="3">
    <source>
        <dbReference type="Proteomes" id="UP000283634"/>
    </source>
</evidence>
<protein>
    <submittedName>
        <fullName evidence="2">Uncharacterized protein</fullName>
    </submittedName>
</protein>
<dbReference type="Proteomes" id="UP000283634">
    <property type="component" value="Unassembled WGS sequence"/>
</dbReference>
<dbReference type="GeneID" id="40324919"/>
<accession>A0A422P0Y1</accession>
<keyword evidence="1" id="KW-1133">Transmembrane helix</keyword>
<comment type="caution">
    <text evidence="2">The sequence shown here is derived from an EMBL/GenBank/DDBJ whole genome shotgun (WGS) entry which is preliminary data.</text>
</comment>
<reference evidence="2 3" key="1">
    <citation type="journal article" date="2018" name="BMC Genomics">
        <title>Genomic comparison of Trypanosoma conorhini and Trypanosoma rangeli to Trypanosoma cruzi strains of high and low virulence.</title>
        <authorList>
            <person name="Bradwell K.R."/>
            <person name="Koparde V.N."/>
            <person name="Matveyev A.V."/>
            <person name="Serrano M.G."/>
            <person name="Alves J.M."/>
            <person name="Parikh H."/>
            <person name="Huang B."/>
            <person name="Lee V."/>
            <person name="Espinosa-Alvarez O."/>
            <person name="Ortiz P.A."/>
            <person name="Costa-Martins A.G."/>
            <person name="Teixeira M.M."/>
            <person name="Buck G.A."/>
        </authorList>
    </citation>
    <scope>NUCLEOTIDE SEQUENCE [LARGE SCALE GENOMIC DNA]</scope>
    <source>
        <strain evidence="2 3">AM80</strain>
    </source>
</reference>
<sequence length="187" mass="21299">MLHEIDDLCNKAEIQSHELLPVKGRIHKLEAQLAGPEAAKPTVYEKTNDANAVSDGRAGILRSISRTISAYHFGNCYARILPRNQRQIAKPAKTPQALKYKYKQLYALMDKGGGGGGAWCDIRFVNQTIALMWCIIFFGLTKRRRVFQWPSTMTWLAIMCMVEIIYLLKSSNVMILEEYEFLAAKER</sequence>
<feature type="transmembrane region" description="Helical" evidence="1">
    <location>
        <begin position="147"/>
        <end position="168"/>
    </location>
</feature>
<gene>
    <name evidence="2" type="ORF">TraAM80_00986</name>
</gene>
<evidence type="ECO:0000256" key="1">
    <source>
        <dbReference type="SAM" id="Phobius"/>
    </source>
</evidence>
<name>A0A422P0Y1_TRYRA</name>
<keyword evidence="1" id="KW-0472">Membrane</keyword>
<keyword evidence="3" id="KW-1185">Reference proteome</keyword>
<dbReference type="OrthoDB" id="250462at2759"/>
<evidence type="ECO:0000313" key="2">
    <source>
        <dbReference type="EMBL" id="RNF11349.1"/>
    </source>
</evidence>